<keyword evidence="2" id="KW-1185">Reference proteome</keyword>
<dbReference type="Proteomes" id="UP000001025">
    <property type="component" value="Chromosome"/>
</dbReference>
<sequence length="117" mass="12863">MALIWVLSRAPTGQRHNSPRHRLGFLEGDAIVLKLRFCVRHWVFHNPTRQRGTACHRNAPVGPSLTRRVVRKAQLQNAIARPNGAALTECPQKNARAAPLGLCNLNPAVPPGRCPGL</sequence>
<reference evidence="1 2" key="1">
    <citation type="journal article" date="2003" name="Proc. Natl. Acad. Sci. U.S.A.">
        <title>Complete genome sequence of the marine planctomycete Pirellula sp. strain 1.</title>
        <authorList>
            <person name="Gloeckner F.O."/>
            <person name="Kube M."/>
            <person name="Bauer M."/>
            <person name="Teeling H."/>
            <person name="Lombardot T."/>
            <person name="Ludwig W."/>
            <person name="Gade D."/>
            <person name="Beck A."/>
            <person name="Borzym K."/>
            <person name="Heitmann K."/>
            <person name="Rabus R."/>
            <person name="Schlesner H."/>
            <person name="Amann R."/>
            <person name="Reinhardt R."/>
        </authorList>
    </citation>
    <scope>NUCLEOTIDE SEQUENCE [LARGE SCALE GENOMIC DNA]</scope>
    <source>
        <strain evidence="2">DSM 10527 / NCIMB 13988 / SH1</strain>
    </source>
</reference>
<dbReference type="AlphaFoldDB" id="Q7UE02"/>
<evidence type="ECO:0000313" key="1">
    <source>
        <dbReference type="EMBL" id="CAD79253.1"/>
    </source>
</evidence>
<protein>
    <submittedName>
        <fullName evidence="1">Uncharacterized protein</fullName>
    </submittedName>
</protein>
<evidence type="ECO:0000313" key="2">
    <source>
        <dbReference type="Proteomes" id="UP000001025"/>
    </source>
</evidence>
<name>Q7UE02_RHOBA</name>
<dbReference type="EMBL" id="BX294153">
    <property type="protein sequence ID" value="CAD79253.1"/>
    <property type="molecule type" value="Genomic_DNA"/>
</dbReference>
<dbReference type="KEGG" id="rba:RB11672"/>
<dbReference type="EnsemblBacteria" id="CAD79253">
    <property type="protein sequence ID" value="CAD79253"/>
    <property type="gene ID" value="RB11672"/>
</dbReference>
<proteinExistence type="predicted"/>
<dbReference type="HOGENOM" id="CLU_2083007_0_0_0"/>
<dbReference type="STRING" id="243090.RB11672"/>
<dbReference type="InParanoid" id="Q7UE02"/>
<organism evidence="1 2">
    <name type="scientific">Rhodopirellula baltica (strain DSM 10527 / NCIMB 13988 / SH1)</name>
    <dbReference type="NCBI Taxonomy" id="243090"/>
    <lineage>
        <taxon>Bacteria</taxon>
        <taxon>Pseudomonadati</taxon>
        <taxon>Planctomycetota</taxon>
        <taxon>Planctomycetia</taxon>
        <taxon>Pirellulales</taxon>
        <taxon>Pirellulaceae</taxon>
        <taxon>Rhodopirellula</taxon>
    </lineage>
</organism>
<accession>Q7UE02</accession>
<gene>
    <name evidence="1" type="ordered locus">RB11672</name>
</gene>